<protein>
    <submittedName>
        <fullName evidence="2">Macro domain protein</fullName>
    </submittedName>
</protein>
<dbReference type="SUPFAM" id="SSF52949">
    <property type="entry name" value="Macro domain-like"/>
    <property type="match status" value="1"/>
</dbReference>
<dbReference type="Pfam" id="PF01661">
    <property type="entry name" value="Macro"/>
    <property type="match status" value="1"/>
</dbReference>
<evidence type="ECO:0000313" key="2">
    <source>
        <dbReference type="EMBL" id="OLU45470.1"/>
    </source>
</evidence>
<dbReference type="PANTHER" id="PTHR11106">
    <property type="entry name" value="GANGLIOSIDE INDUCED DIFFERENTIATION ASSOCIATED PROTEIN 2-RELATED"/>
    <property type="match status" value="1"/>
</dbReference>
<comment type="caution">
    <text evidence="2">The sequence shown here is derived from an EMBL/GenBank/DDBJ whole genome shotgun (WGS) entry which is preliminary data.</text>
</comment>
<dbReference type="InterPro" id="IPR002589">
    <property type="entry name" value="Macro_dom"/>
</dbReference>
<dbReference type="InterPro" id="IPR043472">
    <property type="entry name" value="Macro_dom-like"/>
</dbReference>
<dbReference type="NCBIfam" id="NF003163">
    <property type="entry name" value="PRK04143.1"/>
    <property type="match status" value="1"/>
</dbReference>
<name>A0A1Q9YKY1_9FIRM</name>
<sequence length="274" mass="31489">MTQEERLASLTEAFIRESDGYRHLEVPRNPEEQRRLLRSLMNIRLPRPLPEDIQQMQDEYLKEQAREKGIVTLREIPVIREQLHSSRPFADTISLWQGDITRLKADAIVNAANEEMLGCFIPLHACIDNQIQTFAGVQMRMECARQMKALRKMHGPHYTQPTAVPMITPGYNLPAKYVIHIVGPVVHHHLTPELEKELVDCYRNVLDLCLEKGLKSVAFCCISTGVFRFPAKRAAEIAVSTVTDWLRQHPGAMDCVIFNVFKDEDREIYETLLS</sequence>
<dbReference type="Proteomes" id="UP000186758">
    <property type="component" value="Unassembled WGS sequence"/>
</dbReference>
<dbReference type="SMART" id="SM00506">
    <property type="entry name" value="A1pp"/>
    <property type="match status" value="1"/>
</dbReference>
<dbReference type="PROSITE" id="PS51154">
    <property type="entry name" value="MACRO"/>
    <property type="match status" value="1"/>
</dbReference>
<evidence type="ECO:0000313" key="3">
    <source>
        <dbReference type="Proteomes" id="UP000186758"/>
    </source>
</evidence>
<feature type="domain" description="Macro" evidence="1">
    <location>
        <begin position="80"/>
        <end position="274"/>
    </location>
</feature>
<dbReference type="CDD" id="cd02908">
    <property type="entry name" value="Macro_OAADPr_deacetylase"/>
    <property type="match status" value="1"/>
</dbReference>
<dbReference type="RefSeq" id="WP_075885211.1">
    <property type="nucleotide sequence ID" value="NZ_CAPPTY010000018.1"/>
</dbReference>
<proteinExistence type="predicted"/>
<gene>
    <name evidence="2" type="ORF">BO223_05080</name>
</gene>
<evidence type="ECO:0000259" key="1">
    <source>
        <dbReference type="PROSITE" id="PS51154"/>
    </source>
</evidence>
<reference evidence="2 3" key="1">
    <citation type="submission" date="2016-11" db="EMBL/GenBank/DDBJ databases">
        <title>Description of two novel members of the family Erysipelotrichaceae: Ileibacterium lipovorans gen. nov., sp. nov. and Dubosiella newyorkensis, gen. nov., sp. nov.</title>
        <authorList>
            <person name="Cox L.M."/>
            <person name="Sohn J."/>
            <person name="Tyrrell K.L."/>
            <person name="Citron D.M."/>
            <person name="Lawson P.A."/>
            <person name="Patel N.B."/>
            <person name="Iizumi T."/>
            <person name="Perez-Perez G.I."/>
            <person name="Goldstein E.J."/>
            <person name="Blaser M.J."/>
        </authorList>
    </citation>
    <scope>NUCLEOTIDE SEQUENCE [LARGE SCALE GENOMIC DNA]</scope>
    <source>
        <strain evidence="2 3">NYU-BL-K8</strain>
    </source>
</reference>
<dbReference type="AlphaFoldDB" id="A0A1Q9YKY1"/>
<dbReference type="PANTHER" id="PTHR11106:SF27">
    <property type="entry name" value="MACRO DOMAIN-CONTAINING PROTEIN"/>
    <property type="match status" value="1"/>
</dbReference>
<organism evidence="2 3">
    <name type="scientific">Faecalibaculum rodentium</name>
    <dbReference type="NCBI Taxonomy" id="1702221"/>
    <lineage>
        <taxon>Bacteria</taxon>
        <taxon>Bacillati</taxon>
        <taxon>Bacillota</taxon>
        <taxon>Erysipelotrichia</taxon>
        <taxon>Erysipelotrichales</taxon>
        <taxon>Erysipelotrichaceae</taxon>
        <taxon>Faecalibaculum</taxon>
    </lineage>
</organism>
<dbReference type="Gene3D" id="3.40.220.10">
    <property type="entry name" value="Leucine Aminopeptidase, subunit E, domain 1"/>
    <property type="match status" value="1"/>
</dbReference>
<dbReference type="EMBL" id="MPJZ01000050">
    <property type="protein sequence ID" value="OLU45470.1"/>
    <property type="molecule type" value="Genomic_DNA"/>
</dbReference>
<accession>A0A1Q9YKY1</accession>